<protein>
    <submittedName>
        <fullName evidence="2">Uncharacterized protein</fullName>
    </submittedName>
</protein>
<gene>
    <name evidence="2" type="ORF">B7H23_13670</name>
</gene>
<evidence type="ECO:0000256" key="1">
    <source>
        <dbReference type="SAM" id="Phobius"/>
    </source>
</evidence>
<evidence type="ECO:0000313" key="2">
    <source>
        <dbReference type="EMBL" id="OXS99613.1"/>
    </source>
</evidence>
<keyword evidence="1" id="KW-1133">Transmembrane helix</keyword>
<proteinExistence type="predicted"/>
<accession>A0A231UUM5</accession>
<evidence type="ECO:0000313" key="3">
    <source>
        <dbReference type="Proteomes" id="UP000215405"/>
    </source>
</evidence>
<dbReference type="AlphaFoldDB" id="A0A231UUM5"/>
<dbReference type="EMBL" id="NBYO01000003">
    <property type="protein sequence ID" value="OXS99613.1"/>
    <property type="molecule type" value="Genomic_DNA"/>
</dbReference>
<keyword evidence="1" id="KW-0812">Transmembrane</keyword>
<keyword evidence="1" id="KW-0472">Membrane</keyword>
<comment type="caution">
    <text evidence="2">The sequence shown here is derived from an EMBL/GenBank/DDBJ whole genome shotgun (WGS) entry which is preliminary data.</text>
</comment>
<sequence length="125" mass="14228">MTRVALIFWVVPLALYTSWFVLSANDVNFGSIYLSRQMHDLVMQTYANLLGLDPDIIPALLIRAVIWDAAVVLCIVAFRRRKRIRAWWNERRRLRLAAQVDLPASEPTAASLALPQQGDPVERAL</sequence>
<reference evidence="3" key="1">
    <citation type="journal article" date="2017" name="Int. J. Syst. Evol. Microbiol.">
        <title>Notoacmeibacter marinus gen. nov., sp. nov., isolated from the gut of a limpet and proposal of Notoacmeibacteraceae fam. nov. in the order Rhizobiales of the class Alphaproteobacteria.</title>
        <authorList>
            <person name="Huang Z."/>
            <person name="Guo F."/>
            <person name="Lai Q."/>
        </authorList>
    </citation>
    <scope>NUCLEOTIDE SEQUENCE [LARGE SCALE GENOMIC DNA]</scope>
    <source>
        <strain evidence="3">XMTR2A4</strain>
    </source>
</reference>
<dbReference type="InterPro" id="IPR046087">
    <property type="entry name" value="DUF6105"/>
</dbReference>
<name>A0A231UUM5_9HYPH</name>
<dbReference type="Proteomes" id="UP000215405">
    <property type="component" value="Unassembled WGS sequence"/>
</dbReference>
<feature type="transmembrane region" description="Helical" evidence="1">
    <location>
        <begin position="56"/>
        <end position="78"/>
    </location>
</feature>
<organism evidence="2 3">
    <name type="scientific">Notoacmeibacter marinus</name>
    <dbReference type="NCBI Taxonomy" id="1876515"/>
    <lineage>
        <taxon>Bacteria</taxon>
        <taxon>Pseudomonadati</taxon>
        <taxon>Pseudomonadota</taxon>
        <taxon>Alphaproteobacteria</taxon>
        <taxon>Hyphomicrobiales</taxon>
        <taxon>Notoacmeibacteraceae</taxon>
        <taxon>Notoacmeibacter</taxon>
    </lineage>
</organism>
<dbReference type="Pfam" id="PF19600">
    <property type="entry name" value="DUF6105"/>
    <property type="match status" value="1"/>
</dbReference>
<keyword evidence="3" id="KW-1185">Reference proteome</keyword>